<accession>A0A8T3A781</accession>
<proteinExistence type="predicted"/>
<dbReference type="EMBL" id="JAGYWB010000019">
    <property type="protein sequence ID" value="KAI0488523.1"/>
    <property type="molecule type" value="Genomic_DNA"/>
</dbReference>
<protein>
    <submittedName>
        <fullName evidence="1">Uncharacterized protein</fullName>
    </submittedName>
</protein>
<organism evidence="1 2">
    <name type="scientific">Dendrobium nobile</name>
    <name type="common">Orchid</name>
    <dbReference type="NCBI Taxonomy" id="94219"/>
    <lineage>
        <taxon>Eukaryota</taxon>
        <taxon>Viridiplantae</taxon>
        <taxon>Streptophyta</taxon>
        <taxon>Embryophyta</taxon>
        <taxon>Tracheophyta</taxon>
        <taxon>Spermatophyta</taxon>
        <taxon>Magnoliopsida</taxon>
        <taxon>Liliopsida</taxon>
        <taxon>Asparagales</taxon>
        <taxon>Orchidaceae</taxon>
        <taxon>Epidendroideae</taxon>
        <taxon>Malaxideae</taxon>
        <taxon>Dendrobiinae</taxon>
        <taxon>Dendrobium</taxon>
    </lineage>
</organism>
<sequence length="51" mass="6124">MTQLHIYVSTRYSLKLHRNHLLKNKIPIPCLHFNFFLSKNGKQSMLQVKEK</sequence>
<keyword evidence="2" id="KW-1185">Reference proteome</keyword>
<name>A0A8T3A781_DENNO</name>
<evidence type="ECO:0000313" key="2">
    <source>
        <dbReference type="Proteomes" id="UP000829196"/>
    </source>
</evidence>
<dbReference type="AlphaFoldDB" id="A0A8T3A781"/>
<reference evidence="1" key="1">
    <citation type="journal article" date="2022" name="Front. Genet.">
        <title>Chromosome-Scale Assembly of the Dendrobium nobile Genome Provides Insights Into the Molecular Mechanism of the Biosynthesis of the Medicinal Active Ingredient of Dendrobium.</title>
        <authorList>
            <person name="Xu Q."/>
            <person name="Niu S.-C."/>
            <person name="Li K.-L."/>
            <person name="Zheng P.-J."/>
            <person name="Zhang X.-J."/>
            <person name="Jia Y."/>
            <person name="Liu Y."/>
            <person name="Niu Y.-X."/>
            <person name="Yu L.-H."/>
            <person name="Chen D.-F."/>
            <person name="Zhang G.-Q."/>
        </authorList>
    </citation>
    <scope>NUCLEOTIDE SEQUENCE</scope>
    <source>
        <tissue evidence="1">Leaf</tissue>
    </source>
</reference>
<evidence type="ECO:0000313" key="1">
    <source>
        <dbReference type="EMBL" id="KAI0488523.1"/>
    </source>
</evidence>
<gene>
    <name evidence="1" type="ORF">KFK09_028358</name>
</gene>
<comment type="caution">
    <text evidence="1">The sequence shown here is derived from an EMBL/GenBank/DDBJ whole genome shotgun (WGS) entry which is preliminary data.</text>
</comment>
<dbReference type="Proteomes" id="UP000829196">
    <property type="component" value="Unassembled WGS sequence"/>
</dbReference>